<protein>
    <recommendedName>
        <fullName evidence="1">LysM domain-containing protein</fullName>
    </recommendedName>
</protein>
<dbReference type="PROSITE" id="PS51782">
    <property type="entry name" value="LYSM"/>
    <property type="match status" value="1"/>
</dbReference>
<reference evidence="3" key="1">
    <citation type="journal article" date="2019" name="Int. J. Syst. Evol. Microbiol.">
        <title>The Global Catalogue of Microorganisms (GCM) 10K type strain sequencing project: providing services to taxonomists for standard genome sequencing and annotation.</title>
        <authorList>
            <consortium name="The Broad Institute Genomics Platform"/>
            <consortium name="The Broad Institute Genome Sequencing Center for Infectious Disease"/>
            <person name="Wu L."/>
            <person name="Ma J."/>
        </authorList>
    </citation>
    <scope>NUCLEOTIDE SEQUENCE [LARGE SCALE GENOMIC DNA]</scope>
    <source>
        <strain evidence="3">JCM 32105</strain>
    </source>
</reference>
<proteinExistence type="predicted"/>
<dbReference type="InterPro" id="IPR036779">
    <property type="entry name" value="LysM_dom_sf"/>
</dbReference>
<dbReference type="InterPro" id="IPR018392">
    <property type="entry name" value="LysM"/>
</dbReference>
<evidence type="ECO:0000313" key="2">
    <source>
        <dbReference type="EMBL" id="GAA4468613.1"/>
    </source>
</evidence>
<organism evidence="2 3">
    <name type="scientific">Nemorincola caseinilytica</name>
    <dbReference type="NCBI Taxonomy" id="2054315"/>
    <lineage>
        <taxon>Bacteria</taxon>
        <taxon>Pseudomonadati</taxon>
        <taxon>Bacteroidota</taxon>
        <taxon>Chitinophagia</taxon>
        <taxon>Chitinophagales</taxon>
        <taxon>Chitinophagaceae</taxon>
        <taxon>Nemorincola</taxon>
    </lineage>
</organism>
<dbReference type="Gene3D" id="2.40.40.10">
    <property type="entry name" value="RlpA-like domain"/>
    <property type="match status" value="1"/>
</dbReference>
<dbReference type="Pfam" id="PF01476">
    <property type="entry name" value="LysM"/>
    <property type="match status" value="1"/>
</dbReference>
<accession>A0ABP8NM36</accession>
<evidence type="ECO:0000313" key="3">
    <source>
        <dbReference type="Proteomes" id="UP001500067"/>
    </source>
</evidence>
<comment type="caution">
    <text evidence="2">The sequence shown here is derived from an EMBL/GenBank/DDBJ whole genome shotgun (WGS) entry which is preliminary data.</text>
</comment>
<dbReference type="Proteomes" id="UP001500067">
    <property type="component" value="Unassembled WGS sequence"/>
</dbReference>
<evidence type="ECO:0000259" key="1">
    <source>
        <dbReference type="PROSITE" id="PS51782"/>
    </source>
</evidence>
<name>A0ABP8NM36_9BACT</name>
<dbReference type="InterPro" id="IPR036908">
    <property type="entry name" value="RlpA-like_sf"/>
</dbReference>
<dbReference type="SUPFAM" id="SSF54106">
    <property type="entry name" value="LysM domain"/>
    <property type="match status" value="1"/>
</dbReference>
<feature type="domain" description="LysM" evidence="1">
    <location>
        <begin position="92"/>
        <end position="135"/>
    </location>
</feature>
<gene>
    <name evidence="2" type="ORF">GCM10023093_26550</name>
</gene>
<sequence length="278" mass="30742">MPFSGLLAQETDSLFAVKKEGNWEIKYTVKARENARMLSKRFYVPEGQMEYANDEGTMKKLTEGATVYIPVLKENYYVTRPGKFSGKHTRELYYRANSKDEIAVLSNSCGVTKTEFRDWNALKGNTLKAGQILFIGWVRMVVKDSTEPATLAAYPAPPKKVVVDTSNTPPVPGGLDSIYNRQTNNGLNVLTEKGTAAFFEKPGKNTMYYAFHNEAARGSIIKVYNPGTGKSTYVKVLGPLPDTKLYANCIIGISEGAKEALGINNDTKAWCELSYAAD</sequence>
<keyword evidence="3" id="KW-1185">Reference proteome</keyword>
<dbReference type="EMBL" id="BAABFA010000019">
    <property type="protein sequence ID" value="GAA4468613.1"/>
    <property type="molecule type" value="Genomic_DNA"/>
</dbReference>